<evidence type="ECO:0000256" key="1">
    <source>
        <dbReference type="PROSITE-ProRule" id="PRU00409"/>
    </source>
</evidence>
<evidence type="ECO:0000313" key="4">
    <source>
        <dbReference type="Proteomes" id="UP000199337"/>
    </source>
</evidence>
<dbReference type="PROSITE" id="PS00867">
    <property type="entry name" value="CPSASE_2"/>
    <property type="match status" value="1"/>
</dbReference>
<evidence type="ECO:0000259" key="2">
    <source>
        <dbReference type="PROSITE" id="PS50975"/>
    </source>
</evidence>
<dbReference type="STRING" id="341036.SAMN05660649_01433"/>
<dbReference type="InterPro" id="IPR011761">
    <property type="entry name" value="ATP-grasp"/>
</dbReference>
<keyword evidence="4" id="KW-1185">Reference proteome</keyword>
<name>A0A1I2R7T3_9FIRM</name>
<dbReference type="Gene3D" id="3.30.470.20">
    <property type="entry name" value="ATP-grasp fold, B domain"/>
    <property type="match status" value="1"/>
</dbReference>
<dbReference type="GO" id="GO:0005524">
    <property type="term" value="F:ATP binding"/>
    <property type="evidence" value="ECO:0007669"/>
    <property type="project" value="UniProtKB-UniRule"/>
</dbReference>
<dbReference type="CDD" id="cd02440">
    <property type="entry name" value="AdoMet_MTases"/>
    <property type="match status" value="1"/>
</dbReference>
<dbReference type="AlphaFoldDB" id="A0A1I2R7T3"/>
<dbReference type="InterPro" id="IPR029063">
    <property type="entry name" value="SAM-dependent_MTases_sf"/>
</dbReference>
<dbReference type="OrthoDB" id="9782855at2"/>
<dbReference type="GO" id="GO:0046872">
    <property type="term" value="F:metal ion binding"/>
    <property type="evidence" value="ECO:0007669"/>
    <property type="project" value="InterPro"/>
</dbReference>
<dbReference type="SUPFAM" id="SSF53335">
    <property type="entry name" value="S-adenosyl-L-methionine-dependent methyltransferases"/>
    <property type="match status" value="1"/>
</dbReference>
<proteinExistence type="predicted"/>
<reference evidence="4" key="1">
    <citation type="submission" date="2016-10" db="EMBL/GenBank/DDBJ databases">
        <authorList>
            <person name="Varghese N."/>
            <person name="Submissions S."/>
        </authorList>
    </citation>
    <scope>NUCLEOTIDE SEQUENCE [LARGE SCALE GENOMIC DNA]</scope>
    <source>
        <strain evidence="4">DSM 17038</strain>
    </source>
</reference>
<dbReference type="Proteomes" id="UP000199337">
    <property type="component" value="Unassembled WGS sequence"/>
</dbReference>
<organism evidence="3 4">
    <name type="scientific">Desulfotruncus arcticus DSM 17038</name>
    <dbReference type="NCBI Taxonomy" id="1121424"/>
    <lineage>
        <taxon>Bacteria</taxon>
        <taxon>Bacillati</taxon>
        <taxon>Bacillota</taxon>
        <taxon>Clostridia</taxon>
        <taxon>Eubacteriales</taxon>
        <taxon>Desulfallaceae</taxon>
        <taxon>Desulfotruncus</taxon>
    </lineage>
</organism>
<sequence>MIAYSTEIMRKSKAVVYPAGTVAGYGHIFSLGVAGIPIVALNPKECANFKSRYVKECYVVPDPIYDHEAFVNWLIKFGQRQLNKPVLFLAEDLYAYIVSLYQDHLREFYFYPYIESERLNPFFNKKPMIQAAVKAGLNVPDTLFSPLESQQVNNWDIFPAILKPLISRFNFNGKKLVDVLKFPAIFGGKAIQVNNTKELAKAISKLKKENIDFCVQRLIEGENRNIVNIKFVTAIDNSIPSCFISRKIRQYPADFGTCTVAQAVYISELQDYTERFCRFTKYIGPAGMEFKWNQDDGKWYFIEINPRLDFWIRMSTLKGVNLPLQQYLLSTDQKMLTQKQVNNGKYWIDIEGDLKGYKWRKSNKRWSITIFQFLKPYIFFNEAVLNKKDPLPGLKKYLQRVMQKIPFVTFSRKVFTWISNCRNTAGYILSRKAPLIEYSDYDDYWEKRKKLGNDCVVYPRFLMALKYLKKHDQVLDYGCGSGEFLRFLQQNGYKNLLGADVYRATEFPENITFYHVNEIPEKIKFDAITLLQVAEHVQDAEELIGNLLCLTDILIVSVPNAGYWQHRMRLLFGRVPVTDVIFHMKEHVRLWTKKDFVDMCRHYGWQIKSLQATVPQGSFLAYRMPGFFAKQIIYVLTKL</sequence>
<keyword evidence="3" id="KW-0436">Ligase</keyword>
<dbReference type="Pfam" id="PF13489">
    <property type="entry name" value="Methyltransf_23"/>
    <property type="match status" value="1"/>
</dbReference>
<protein>
    <submittedName>
        <fullName evidence="3">Predicted ATP-dependent carboligase, ATP-grasp superfamily</fullName>
    </submittedName>
</protein>
<keyword evidence="1" id="KW-0547">Nucleotide-binding</keyword>
<keyword evidence="1" id="KW-0067">ATP-binding</keyword>
<feature type="domain" description="ATP-grasp" evidence="2">
    <location>
        <begin position="129"/>
        <end position="333"/>
    </location>
</feature>
<dbReference type="PROSITE" id="PS50975">
    <property type="entry name" value="ATP_GRASP"/>
    <property type="match status" value="1"/>
</dbReference>
<gene>
    <name evidence="3" type="ORF">SAMN05660649_01433</name>
</gene>
<dbReference type="GO" id="GO:0016874">
    <property type="term" value="F:ligase activity"/>
    <property type="evidence" value="ECO:0007669"/>
    <property type="project" value="UniProtKB-KW"/>
</dbReference>
<dbReference type="EMBL" id="FOOX01000004">
    <property type="protein sequence ID" value="SFG36532.1"/>
    <property type="molecule type" value="Genomic_DNA"/>
</dbReference>
<dbReference type="Gene3D" id="3.40.50.150">
    <property type="entry name" value="Vaccinia Virus protein VP39"/>
    <property type="match status" value="1"/>
</dbReference>
<dbReference type="SUPFAM" id="SSF56059">
    <property type="entry name" value="Glutathione synthetase ATP-binding domain-like"/>
    <property type="match status" value="1"/>
</dbReference>
<evidence type="ECO:0000313" key="3">
    <source>
        <dbReference type="EMBL" id="SFG36532.1"/>
    </source>
</evidence>
<accession>A0A1I2R7T3</accession>
<dbReference type="InterPro" id="IPR005479">
    <property type="entry name" value="CPAse_ATP-bd"/>
</dbReference>